<accession>A0A2P1PYS1</accession>
<dbReference type="GO" id="GO:0016491">
    <property type="term" value="F:oxidoreductase activity"/>
    <property type="evidence" value="ECO:0007669"/>
    <property type="project" value="UniProtKB-KW"/>
</dbReference>
<keyword evidence="3" id="KW-0560">Oxidoreductase</keyword>
<evidence type="ECO:0000256" key="3">
    <source>
        <dbReference type="ARBA" id="ARBA00023002"/>
    </source>
</evidence>
<dbReference type="Pfam" id="PF00881">
    <property type="entry name" value="Nitroreductase"/>
    <property type="match status" value="1"/>
</dbReference>
<reference evidence="5 6" key="1">
    <citation type="submission" date="2018-03" db="EMBL/GenBank/DDBJ databases">
        <title>Ahniella affigens gen. nov., sp. nov., a gammaproteobacterium isolated from sandy soil near a stream.</title>
        <authorList>
            <person name="Ko Y."/>
            <person name="Kim J.-H."/>
        </authorList>
    </citation>
    <scope>NUCLEOTIDE SEQUENCE [LARGE SCALE GENOMIC DNA]</scope>
    <source>
        <strain evidence="5 6">D13</strain>
    </source>
</reference>
<dbReference type="SUPFAM" id="SSF55469">
    <property type="entry name" value="FMN-dependent nitroreductase-like"/>
    <property type="match status" value="1"/>
</dbReference>
<dbReference type="InterPro" id="IPR029479">
    <property type="entry name" value="Nitroreductase"/>
</dbReference>
<feature type="domain" description="Nitroreductase" evidence="4">
    <location>
        <begin position="32"/>
        <end position="200"/>
    </location>
</feature>
<keyword evidence="2" id="KW-0288">FMN</keyword>
<protein>
    <submittedName>
        <fullName evidence="5">Nitroreductase family protein</fullName>
    </submittedName>
</protein>
<dbReference type="Gene3D" id="3.40.109.10">
    <property type="entry name" value="NADH Oxidase"/>
    <property type="match status" value="1"/>
</dbReference>
<evidence type="ECO:0000313" key="6">
    <source>
        <dbReference type="Proteomes" id="UP000241074"/>
    </source>
</evidence>
<dbReference type="RefSeq" id="WP_106893899.1">
    <property type="nucleotide sequence ID" value="NZ_CP027860.1"/>
</dbReference>
<dbReference type="AlphaFoldDB" id="A0A2P1PYS1"/>
<gene>
    <name evidence="5" type="ORF">C7S18_02865</name>
</gene>
<keyword evidence="1" id="KW-0285">Flavoprotein</keyword>
<name>A0A2P1PYS1_9GAMM</name>
<keyword evidence="6" id="KW-1185">Reference proteome</keyword>
<dbReference type="OrthoDB" id="9809288at2"/>
<evidence type="ECO:0000313" key="5">
    <source>
        <dbReference type="EMBL" id="AVP99980.1"/>
    </source>
</evidence>
<evidence type="ECO:0000256" key="2">
    <source>
        <dbReference type="ARBA" id="ARBA00022643"/>
    </source>
</evidence>
<dbReference type="InterPro" id="IPR050627">
    <property type="entry name" value="Nitroreductase/BluB"/>
</dbReference>
<proteinExistence type="predicted"/>
<organism evidence="5 6">
    <name type="scientific">Ahniella affigens</name>
    <dbReference type="NCBI Taxonomy" id="2021234"/>
    <lineage>
        <taxon>Bacteria</taxon>
        <taxon>Pseudomonadati</taxon>
        <taxon>Pseudomonadota</taxon>
        <taxon>Gammaproteobacteria</taxon>
        <taxon>Lysobacterales</taxon>
        <taxon>Rhodanobacteraceae</taxon>
        <taxon>Ahniella</taxon>
    </lineage>
</organism>
<dbReference type="Proteomes" id="UP000241074">
    <property type="component" value="Chromosome"/>
</dbReference>
<evidence type="ECO:0000256" key="1">
    <source>
        <dbReference type="ARBA" id="ARBA00022630"/>
    </source>
</evidence>
<evidence type="ECO:0000259" key="4">
    <source>
        <dbReference type="Pfam" id="PF00881"/>
    </source>
</evidence>
<reference evidence="5 6" key="2">
    <citation type="submission" date="2018-03" db="EMBL/GenBank/DDBJ databases">
        <authorList>
            <person name="Keele B.F."/>
        </authorList>
    </citation>
    <scope>NUCLEOTIDE SEQUENCE [LARGE SCALE GENOMIC DNA]</scope>
    <source>
        <strain evidence="5 6">D13</strain>
    </source>
</reference>
<dbReference type="EMBL" id="CP027860">
    <property type="protein sequence ID" value="AVP99980.1"/>
    <property type="molecule type" value="Genomic_DNA"/>
</dbReference>
<dbReference type="InterPro" id="IPR000415">
    <property type="entry name" value="Nitroreductase-like"/>
</dbReference>
<dbReference type="PANTHER" id="PTHR23026:SF90">
    <property type="entry name" value="IODOTYROSINE DEIODINASE 1"/>
    <property type="match status" value="1"/>
</dbReference>
<sequence>MPTPSFVPLLSYQRLPEPEMLAQATAFAERMATRRTVRDFSTDPVPQAVIEQALRAAITAPSGANQQPWRFVAIKDPSIKKQIREAAEAEEREFYEHRAPDEWLAALAPLGTDAEKPFLERAPWLIAIFYERFGLDDQGEKVKRYYPHESVGLASGLLIAALHQAGLATLTHTPSPMGFLNDILGRGKNEMPYLLLVVGYPEPDCQVPNISRLPFETTVQFR</sequence>
<dbReference type="PANTHER" id="PTHR23026">
    <property type="entry name" value="NADPH NITROREDUCTASE"/>
    <property type="match status" value="1"/>
</dbReference>
<dbReference type="KEGG" id="xba:C7S18_02865"/>
<dbReference type="CDD" id="cd02144">
    <property type="entry name" value="iodotyrosine_dehalogenase"/>
    <property type="match status" value="1"/>
</dbReference>